<dbReference type="Pfam" id="PF01142">
    <property type="entry name" value="TruD"/>
    <property type="match status" value="1"/>
</dbReference>
<dbReference type="HAMAP" id="MF_01082">
    <property type="entry name" value="TruD"/>
    <property type="match status" value="1"/>
</dbReference>
<dbReference type="Gene3D" id="3.30.2350.20">
    <property type="entry name" value="TruD, catalytic domain"/>
    <property type="match status" value="2"/>
</dbReference>
<feature type="active site" description="Nucleophile" evidence="4">
    <location>
        <position position="81"/>
    </location>
</feature>
<dbReference type="InterPro" id="IPR001656">
    <property type="entry name" value="PsdUridine_synth_TruD"/>
</dbReference>
<dbReference type="EMBL" id="JAXAFO010000030">
    <property type="protein sequence ID" value="MDX6850720.1"/>
    <property type="molecule type" value="Genomic_DNA"/>
</dbReference>
<proteinExistence type="inferred from homology"/>
<dbReference type="RefSeq" id="WP_302720693.1">
    <property type="nucleotide sequence ID" value="NZ_JAULRU010000172.1"/>
</dbReference>
<dbReference type="EC" id="5.4.99.27" evidence="4"/>
<dbReference type="InterPro" id="IPR020103">
    <property type="entry name" value="PsdUridine_synth_cat_dom_sf"/>
</dbReference>
<evidence type="ECO:0000259" key="5">
    <source>
        <dbReference type="PROSITE" id="PS50984"/>
    </source>
</evidence>
<dbReference type="CDD" id="cd02575">
    <property type="entry name" value="PseudoU_synth_EcTruD"/>
    <property type="match status" value="1"/>
</dbReference>
<reference evidence="6 7" key="1">
    <citation type="submission" date="2023-11" db="EMBL/GenBank/DDBJ databases">
        <title>Gilvimarinus fulvus sp. nov., isolated from the surface of Kelp.</title>
        <authorList>
            <person name="Sun Y.Y."/>
            <person name="Gong Y."/>
            <person name="Du Z.J."/>
        </authorList>
    </citation>
    <scope>NUCLEOTIDE SEQUENCE [LARGE SCALE GENOMIC DNA]</scope>
    <source>
        <strain evidence="6 7">SDUM040013</strain>
    </source>
</reference>
<comment type="similarity">
    <text evidence="1 4">Belongs to the pseudouridine synthase TruD family.</text>
</comment>
<evidence type="ECO:0000313" key="6">
    <source>
        <dbReference type="EMBL" id="MDX6850720.1"/>
    </source>
</evidence>
<comment type="catalytic activity">
    <reaction evidence="4">
        <text>uridine(13) in tRNA = pseudouridine(13) in tRNA</text>
        <dbReference type="Rhea" id="RHEA:42540"/>
        <dbReference type="Rhea" id="RHEA-COMP:10105"/>
        <dbReference type="Rhea" id="RHEA-COMP:10106"/>
        <dbReference type="ChEBI" id="CHEBI:65314"/>
        <dbReference type="ChEBI" id="CHEBI:65315"/>
        <dbReference type="EC" id="5.4.99.27"/>
    </reaction>
</comment>
<dbReference type="PROSITE" id="PS50984">
    <property type="entry name" value="TRUD"/>
    <property type="match status" value="1"/>
</dbReference>
<evidence type="ECO:0000313" key="7">
    <source>
        <dbReference type="Proteomes" id="UP001273505"/>
    </source>
</evidence>
<comment type="function">
    <text evidence="4">Responsible for synthesis of pseudouridine from uracil-13 in transfer RNAs.</text>
</comment>
<evidence type="ECO:0000256" key="2">
    <source>
        <dbReference type="ARBA" id="ARBA00022694"/>
    </source>
</evidence>
<feature type="domain" description="TRUD" evidence="5">
    <location>
        <begin position="157"/>
        <end position="280"/>
    </location>
</feature>
<dbReference type="Proteomes" id="UP001273505">
    <property type="component" value="Unassembled WGS sequence"/>
</dbReference>
<dbReference type="PANTHER" id="PTHR47811">
    <property type="entry name" value="TRNA PSEUDOURIDINE SYNTHASE D"/>
    <property type="match status" value="1"/>
</dbReference>
<dbReference type="InterPro" id="IPR042214">
    <property type="entry name" value="TruD_catalytic"/>
</dbReference>
<accession>A0ABU4S0M8</accession>
<evidence type="ECO:0000256" key="4">
    <source>
        <dbReference type="HAMAP-Rule" id="MF_01082"/>
    </source>
</evidence>
<dbReference type="InterPro" id="IPR020119">
    <property type="entry name" value="PsdUridine_synth_TruD_CS"/>
</dbReference>
<keyword evidence="2 4" id="KW-0819">tRNA processing</keyword>
<comment type="caution">
    <text evidence="6">The sequence shown here is derived from an EMBL/GenBank/DDBJ whole genome shotgun (WGS) entry which is preliminary data.</text>
</comment>
<keyword evidence="3 4" id="KW-0413">Isomerase</keyword>
<evidence type="ECO:0000256" key="3">
    <source>
        <dbReference type="ARBA" id="ARBA00023235"/>
    </source>
</evidence>
<evidence type="ECO:0000256" key="1">
    <source>
        <dbReference type="ARBA" id="ARBA00007953"/>
    </source>
</evidence>
<organism evidence="6 7">
    <name type="scientific">Gilvimarinus gilvus</name>
    <dbReference type="NCBI Taxonomy" id="3058038"/>
    <lineage>
        <taxon>Bacteria</taxon>
        <taxon>Pseudomonadati</taxon>
        <taxon>Pseudomonadota</taxon>
        <taxon>Gammaproteobacteria</taxon>
        <taxon>Cellvibrionales</taxon>
        <taxon>Cellvibrionaceae</taxon>
        <taxon>Gilvimarinus</taxon>
    </lineage>
</organism>
<dbReference type="InterPro" id="IPR050170">
    <property type="entry name" value="TruD_pseudoU_synthase"/>
</dbReference>
<gene>
    <name evidence="4" type="primary">truD</name>
    <name evidence="6" type="ORF">SCD92_15205</name>
</gene>
<protein>
    <recommendedName>
        <fullName evidence="4">tRNA pseudouridine synthase D</fullName>
        <ecNumber evidence="4">5.4.99.27</ecNumber>
    </recommendedName>
    <alternativeName>
        <fullName evidence="4">tRNA pseudouridine(13) synthase</fullName>
    </alternativeName>
    <alternativeName>
        <fullName evidence="4">tRNA pseudouridylate synthase D</fullName>
    </alternativeName>
    <alternativeName>
        <fullName evidence="4">tRNA-uridine isomerase D</fullName>
    </alternativeName>
</protein>
<dbReference type="InterPro" id="IPR011760">
    <property type="entry name" value="PsdUridine_synth_TruD_insert"/>
</dbReference>
<name>A0ABU4S0M8_9GAMM</name>
<sequence length="317" mass="35832">MTNFSLDFPYAFGGPVAEADFRRVNSDFIVFEDLGFELSGEGEHIYLHLQKDGDNTEWLARQIAKLAGVEARDVGYCGLKDRHAVTRQWFSVYFPKGEEPDWSALQSETVDLLETSRHRQKLRRGQHRANQFVIWLRDVAGDRAALEQKLEQVSTHGVPNYFGEQRFGIDAGNLHSAERMLVTGSKIKNRSKKSIVLSAARSWLFNQVLAARVEADNWCQVLDGDIAATGLPTGPLWGRGRLASSGVTKQLEEEVLGLWQHWCEPLEFTGLDQDRRTLVSQVAKLDWAWQEGDLRLQFELAVGAYATAVTRELITVR</sequence>
<keyword evidence="7" id="KW-1185">Reference proteome</keyword>
<dbReference type="PROSITE" id="PS01268">
    <property type="entry name" value="UPF0024"/>
    <property type="match status" value="1"/>
</dbReference>
<dbReference type="SUPFAM" id="SSF55120">
    <property type="entry name" value="Pseudouridine synthase"/>
    <property type="match status" value="1"/>
</dbReference>
<dbReference type="PANTHER" id="PTHR47811:SF1">
    <property type="entry name" value="TRNA PSEUDOURIDINE SYNTHASE D"/>
    <property type="match status" value="1"/>
</dbReference>